<dbReference type="AlphaFoldDB" id="A0A139LS96"/>
<dbReference type="PANTHER" id="PTHR46401:SF2">
    <property type="entry name" value="GLYCOSYLTRANSFERASE WBBK-RELATED"/>
    <property type="match status" value="1"/>
</dbReference>
<evidence type="ECO:0000256" key="1">
    <source>
        <dbReference type="ARBA" id="ARBA00022679"/>
    </source>
</evidence>
<organism evidence="3">
    <name type="scientific">Bacteroides intestinalis</name>
    <dbReference type="NCBI Taxonomy" id="329854"/>
    <lineage>
        <taxon>Bacteria</taxon>
        <taxon>Pseudomonadati</taxon>
        <taxon>Bacteroidota</taxon>
        <taxon>Bacteroidia</taxon>
        <taxon>Bacteroidales</taxon>
        <taxon>Bacteroidaceae</taxon>
        <taxon>Bacteroides</taxon>
    </lineage>
</organism>
<dbReference type="GO" id="GO:0016757">
    <property type="term" value="F:glycosyltransferase activity"/>
    <property type="evidence" value="ECO:0007669"/>
    <property type="project" value="TreeGrafter"/>
</dbReference>
<dbReference type="Pfam" id="PF13439">
    <property type="entry name" value="Glyco_transf_4"/>
    <property type="match status" value="1"/>
</dbReference>
<proteinExistence type="predicted"/>
<keyword evidence="1 3" id="KW-0808">Transferase</keyword>
<dbReference type="PATRIC" id="fig|329854.7.peg.833"/>
<sequence length="402" mass="45515">MKTILIITAVFPPEPIVSSRLSFDIANKLSEENEIVVLHPHPSRPYGFSFDGKTLGVRKFEEIVIDSYVCPQSKLIGRLYESYSFGLHCKKYIERHRNCFSCIYVNSWPMFSQLLIVKAAKKYGIPCIVHVQDIYPESFTNKIKPRFVSSVIRSILSPIDKYILNNASHILAISTNMKMHLMKSRRLHDGMVTVVENWQNEYDFMVYKGRCEINAVNSILSFMYLGNIGPVAGVEFLIHSFVKANLKRARLIIAGSGSRKQSCIELARYYQDAAIEFWDVPDGKVPEVQSQADIMLLPVKRGAAMSSIPSKLPAYMFSRKPIIASLDLQSDTARAIVESDCGIVVDAENEQALIGALQEVIQNWDLETLGRKGENGFRYAMKRFSKECNLSLVTKIIEEYAC</sequence>
<dbReference type="CDD" id="cd03794">
    <property type="entry name" value="GT4_WbuB-like"/>
    <property type="match status" value="1"/>
</dbReference>
<dbReference type="SUPFAM" id="SSF53756">
    <property type="entry name" value="UDP-Glycosyltransferase/glycogen phosphorylase"/>
    <property type="match status" value="1"/>
</dbReference>
<accession>A0A139LS96</accession>
<evidence type="ECO:0000313" key="3">
    <source>
        <dbReference type="EMBL" id="KXT54298.1"/>
    </source>
</evidence>
<dbReference type="RefSeq" id="WP_061434218.1">
    <property type="nucleotide sequence ID" value="NZ_KQ968679.1"/>
</dbReference>
<feature type="domain" description="Glycosyltransferase subfamily 4-like N-terminal" evidence="2">
    <location>
        <begin position="24"/>
        <end position="197"/>
    </location>
</feature>
<dbReference type="Gene3D" id="3.40.50.2000">
    <property type="entry name" value="Glycogen Phosphorylase B"/>
    <property type="match status" value="2"/>
</dbReference>
<comment type="caution">
    <text evidence="3">The sequence shown here is derived from an EMBL/GenBank/DDBJ whole genome shotgun (WGS) entry which is preliminary data.</text>
</comment>
<protein>
    <submittedName>
        <fullName evidence="3">Glycosyltransferase, group 1 family protein</fullName>
    </submittedName>
</protein>
<name>A0A139LS96_9BACE</name>
<dbReference type="Proteomes" id="UP000070319">
    <property type="component" value="Unassembled WGS sequence"/>
</dbReference>
<dbReference type="InterPro" id="IPR028098">
    <property type="entry name" value="Glyco_trans_4-like_N"/>
</dbReference>
<gene>
    <name evidence="3" type="ORF">HMPREF2531_00831</name>
</gene>
<dbReference type="Pfam" id="PF13692">
    <property type="entry name" value="Glyco_trans_1_4"/>
    <property type="match status" value="1"/>
</dbReference>
<dbReference type="GO" id="GO:0009103">
    <property type="term" value="P:lipopolysaccharide biosynthetic process"/>
    <property type="evidence" value="ECO:0007669"/>
    <property type="project" value="TreeGrafter"/>
</dbReference>
<evidence type="ECO:0000259" key="2">
    <source>
        <dbReference type="Pfam" id="PF13439"/>
    </source>
</evidence>
<dbReference type="PANTHER" id="PTHR46401">
    <property type="entry name" value="GLYCOSYLTRANSFERASE WBBK-RELATED"/>
    <property type="match status" value="1"/>
</dbReference>
<dbReference type="EMBL" id="LTDF01000045">
    <property type="protein sequence ID" value="KXT54298.1"/>
    <property type="molecule type" value="Genomic_DNA"/>
</dbReference>
<reference evidence="3 4" key="1">
    <citation type="submission" date="2016-02" db="EMBL/GenBank/DDBJ databases">
        <authorList>
            <person name="Wen L."/>
            <person name="He K."/>
            <person name="Yang H."/>
        </authorList>
    </citation>
    <scope>NUCLEOTIDE SEQUENCE [LARGE SCALE GENOMIC DNA]</scope>
    <source>
        <strain evidence="3 4">KLE1704</strain>
    </source>
</reference>
<evidence type="ECO:0000313" key="4">
    <source>
        <dbReference type="Proteomes" id="UP000070319"/>
    </source>
</evidence>